<evidence type="ECO:0000313" key="3">
    <source>
        <dbReference type="EMBL" id="KAK9885829.1"/>
    </source>
</evidence>
<dbReference type="Pfam" id="PF00638">
    <property type="entry name" value="Ran_BP1"/>
    <property type="match status" value="1"/>
</dbReference>
<reference evidence="3 4" key="1">
    <citation type="submission" date="2023-03" db="EMBL/GenBank/DDBJ databases">
        <title>Genome insight into feeding habits of ladybird beetles.</title>
        <authorList>
            <person name="Li H.-S."/>
            <person name="Huang Y.-H."/>
            <person name="Pang H."/>
        </authorList>
    </citation>
    <scope>NUCLEOTIDE SEQUENCE [LARGE SCALE GENOMIC DNA]</scope>
    <source>
        <strain evidence="3">SYSU_2023b</strain>
        <tissue evidence="3">Whole body</tissue>
    </source>
</reference>
<dbReference type="InterPro" id="IPR000156">
    <property type="entry name" value="Ran_bind_dom"/>
</dbReference>
<dbReference type="Gene3D" id="2.30.29.30">
    <property type="entry name" value="Pleckstrin-homology domain (PH domain)/Phosphotyrosine-binding domain (PTB)"/>
    <property type="match status" value="1"/>
</dbReference>
<dbReference type="PANTHER" id="PTHR23138">
    <property type="entry name" value="RAN BINDING PROTEIN"/>
    <property type="match status" value="1"/>
</dbReference>
<feature type="compositionally biased region" description="Low complexity" evidence="1">
    <location>
        <begin position="522"/>
        <end position="532"/>
    </location>
</feature>
<feature type="region of interest" description="Disordered" evidence="1">
    <location>
        <begin position="328"/>
        <end position="360"/>
    </location>
</feature>
<comment type="caution">
    <text evidence="3">The sequence shown here is derived from an EMBL/GenBank/DDBJ whole genome shotgun (WGS) entry which is preliminary data.</text>
</comment>
<feature type="region of interest" description="Disordered" evidence="1">
    <location>
        <begin position="515"/>
        <end position="539"/>
    </location>
</feature>
<feature type="region of interest" description="Disordered" evidence="1">
    <location>
        <begin position="1"/>
        <end position="21"/>
    </location>
</feature>
<evidence type="ECO:0000313" key="4">
    <source>
        <dbReference type="Proteomes" id="UP001431783"/>
    </source>
</evidence>
<dbReference type="EMBL" id="JARQZJ010000097">
    <property type="protein sequence ID" value="KAK9885829.1"/>
    <property type="molecule type" value="Genomic_DNA"/>
</dbReference>
<accession>A0AAW1URS4</accession>
<dbReference type="SMART" id="SM00160">
    <property type="entry name" value="RanBD"/>
    <property type="match status" value="1"/>
</dbReference>
<dbReference type="GO" id="GO:0005096">
    <property type="term" value="F:GTPase activator activity"/>
    <property type="evidence" value="ECO:0007669"/>
    <property type="project" value="TreeGrafter"/>
</dbReference>
<dbReference type="FunFam" id="2.30.29.30:FF:000018">
    <property type="entry name" value="E3 SUMO-protein ligase RanBP2"/>
    <property type="match status" value="1"/>
</dbReference>
<evidence type="ECO:0000259" key="2">
    <source>
        <dbReference type="PROSITE" id="PS50196"/>
    </source>
</evidence>
<name>A0AAW1URS4_9CUCU</name>
<dbReference type="PROSITE" id="PS50196">
    <property type="entry name" value="RANBD1"/>
    <property type="match status" value="1"/>
</dbReference>
<evidence type="ECO:0000256" key="1">
    <source>
        <dbReference type="SAM" id="MobiDB-lite"/>
    </source>
</evidence>
<dbReference type="Proteomes" id="UP001431783">
    <property type="component" value="Unassembled WGS sequence"/>
</dbReference>
<dbReference type="AlphaFoldDB" id="A0AAW1URS4"/>
<dbReference type="GO" id="GO:0005643">
    <property type="term" value="C:nuclear pore"/>
    <property type="evidence" value="ECO:0007669"/>
    <property type="project" value="TreeGrafter"/>
</dbReference>
<dbReference type="InterPro" id="IPR045255">
    <property type="entry name" value="RanBP1-like"/>
</dbReference>
<protein>
    <recommendedName>
        <fullName evidence="2">RanBD1 domain-containing protein</fullName>
    </recommendedName>
</protein>
<feature type="domain" description="RanBD1" evidence="2">
    <location>
        <begin position="361"/>
        <end position="497"/>
    </location>
</feature>
<dbReference type="SUPFAM" id="SSF50729">
    <property type="entry name" value="PH domain-like"/>
    <property type="match status" value="1"/>
</dbReference>
<dbReference type="GO" id="GO:0005737">
    <property type="term" value="C:cytoplasm"/>
    <property type="evidence" value="ECO:0007669"/>
    <property type="project" value="TreeGrafter"/>
</dbReference>
<feature type="compositionally biased region" description="Low complexity" evidence="1">
    <location>
        <begin position="328"/>
        <end position="343"/>
    </location>
</feature>
<feature type="compositionally biased region" description="Acidic residues" evidence="1">
    <location>
        <begin position="346"/>
        <end position="357"/>
    </location>
</feature>
<organism evidence="3 4">
    <name type="scientific">Henosepilachna vigintioctopunctata</name>
    <dbReference type="NCBI Taxonomy" id="420089"/>
    <lineage>
        <taxon>Eukaryota</taxon>
        <taxon>Metazoa</taxon>
        <taxon>Ecdysozoa</taxon>
        <taxon>Arthropoda</taxon>
        <taxon>Hexapoda</taxon>
        <taxon>Insecta</taxon>
        <taxon>Pterygota</taxon>
        <taxon>Neoptera</taxon>
        <taxon>Endopterygota</taxon>
        <taxon>Coleoptera</taxon>
        <taxon>Polyphaga</taxon>
        <taxon>Cucujiformia</taxon>
        <taxon>Coccinelloidea</taxon>
        <taxon>Coccinellidae</taxon>
        <taxon>Epilachninae</taxon>
        <taxon>Epilachnini</taxon>
        <taxon>Henosepilachna</taxon>
    </lineage>
</organism>
<gene>
    <name evidence="3" type="ORF">WA026_013700</name>
</gene>
<dbReference type="PANTHER" id="PTHR23138:SF87">
    <property type="entry name" value="E3 SUMO-PROTEIN LIGASE RANBP2"/>
    <property type="match status" value="1"/>
</dbReference>
<proteinExistence type="predicted"/>
<dbReference type="InterPro" id="IPR011993">
    <property type="entry name" value="PH-like_dom_sf"/>
</dbReference>
<sequence length="673" mass="74108">MSLKSEASSIQDGTTSDKTKISQPLIKSSSFTFITPETETKQTTVDNNTLKNFSFAAKFTEMSKTPTSTFDLPTSTLPKAEELNKSNIFGSDATTPKNLFPTSTNLFGSNSTTFGDSTAAKSGSNIFNTTTPSNVFACKTSITPTSSSNLFASKATTNGSVPVTTPPVFGNNTTSSSSFVGSVFNTPSTIFGSSATASSNLFGKNQEVSTSPFGANAKTANPFGPINTGSLFGSNLSSTFGTTTAKFEFGKSGSIFGQSMNNANIVAKTTDLKEGDNVVLKCSSDVSFASLAKNNSLVAPEFEKASDNGDQMRPFKFCNSGAPVFGFKQNTKTDSTSNSNTSKGEADEDDDENADDNYDPHYEPIIEMPDAIEVSTGEEEETPFFNERAKLFRYDTELKEWKERGVGQMKILHHPSNGTYRLLLRREQVHKLVLNQLITPTFELQPMTTCDKAWVWAGHNFVDGQSCLEKLAVRFKHEKTAKSFFDSVKSCVSAIKANVMSKQSEEPLPTTIENYEESPTQESDQVSSNSGSDSEEDYDEERPMFSESCTLYELSQNGDWVKLCPGTIEVYYDTEMCCAKIKFTNESEDEISCSVIGINTEMKLNENECVWKTVELANKDEMYWRELRAVFVLPEIASRFHYNYLEGITYAQEWKIYDDITNHPGLCEMEPSE</sequence>
<feature type="compositionally biased region" description="Polar residues" evidence="1">
    <location>
        <begin position="1"/>
        <end position="14"/>
    </location>
</feature>
<keyword evidence="4" id="KW-1185">Reference proteome</keyword>